<sequence length="252" mass="27922">MKFEPALIQSAHDGSNLMEQAYQRLKREIIELARKPGEQFTEQQVAAAWGLSKTPVREALARLHRDGLVVPIRRAGYVVSSITLSDVADLCDMRTILQSEAAALTAAKGLSEEDRTRLVELCVDDGYGQLGGPHLDERLRANYEFEAIIANGCGNDRLAASIIDVFDEIERIGRLAVMLEPEMPPFRTEERRAVVDAIINRDPEAARVAMKVRTQSARREILQALTTSPEVTSVEIRVPVIPAAVDNARVPR</sequence>
<evidence type="ECO:0000259" key="4">
    <source>
        <dbReference type="PROSITE" id="PS50949"/>
    </source>
</evidence>
<name>X0RDQ6_RHOWR</name>
<keyword evidence="2" id="KW-0238">DNA-binding</keyword>
<evidence type="ECO:0000256" key="2">
    <source>
        <dbReference type="ARBA" id="ARBA00023125"/>
    </source>
</evidence>
<feature type="domain" description="HTH gntR-type" evidence="4">
    <location>
        <begin position="15"/>
        <end position="82"/>
    </location>
</feature>
<protein>
    <submittedName>
        <fullName evidence="5">Putative GntR family transcriptional regulator</fullName>
    </submittedName>
</protein>
<comment type="caution">
    <text evidence="5">The sequence shown here is derived from an EMBL/GenBank/DDBJ whole genome shotgun (WGS) entry which is preliminary data.</text>
</comment>
<dbReference type="Pfam" id="PF00392">
    <property type="entry name" value="GntR"/>
    <property type="match status" value="1"/>
</dbReference>
<dbReference type="SMART" id="SM00895">
    <property type="entry name" value="FCD"/>
    <property type="match status" value="1"/>
</dbReference>
<dbReference type="RefSeq" id="WP_037240487.1">
    <property type="nucleotide sequence ID" value="NZ_BAWF01000070.1"/>
</dbReference>
<dbReference type="GO" id="GO:0003700">
    <property type="term" value="F:DNA-binding transcription factor activity"/>
    <property type="evidence" value="ECO:0007669"/>
    <property type="project" value="InterPro"/>
</dbReference>
<dbReference type="InterPro" id="IPR036390">
    <property type="entry name" value="WH_DNA-bd_sf"/>
</dbReference>
<dbReference type="PROSITE" id="PS50949">
    <property type="entry name" value="HTH_GNTR"/>
    <property type="match status" value="1"/>
</dbReference>
<dbReference type="EMBL" id="BAWF01000070">
    <property type="protein sequence ID" value="GAF49175.1"/>
    <property type="molecule type" value="Genomic_DNA"/>
</dbReference>
<evidence type="ECO:0000313" key="5">
    <source>
        <dbReference type="EMBL" id="GAF49175.1"/>
    </source>
</evidence>
<keyword evidence="3" id="KW-0804">Transcription</keyword>
<gene>
    <name evidence="5" type="ORF">RW1_070_00060</name>
</gene>
<dbReference type="PANTHER" id="PTHR43537">
    <property type="entry name" value="TRANSCRIPTIONAL REGULATOR, GNTR FAMILY"/>
    <property type="match status" value="1"/>
</dbReference>
<dbReference type="InterPro" id="IPR011711">
    <property type="entry name" value="GntR_C"/>
</dbReference>
<dbReference type="SUPFAM" id="SSF46785">
    <property type="entry name" value="Winged helix' DNA-binding domain"/>
    <property type="match status" value="1"/>
</dbReference>
<dbReference type="AlphaFoldDB" id="X0RDQ6"/>
<dbReference type="PANTHER" id="PTHR43537:SF24">
    <property type="entry name" value="GLUCONATE OPERON TRANSCRIPTIONAL REPRESSOR"/>
    <property type="match status" value="1"/>
</dbReference>
<dbReference type="Proteomes" id="UP000019491">
    <property type="component" value="Unassembled WGS sequence"/>
</dbReference>
<dbReference type="InterPro" id="IPR000524">
    <property type="entry name" value="Tscrpt_reg_HTH_GntR"/>
</dbReference>
<organism evidence="5 6">
    <name type="scientific">Rhodococcus wratislaviensis NBRC 100605</name>
    <dbReference type="NCBI Taxonomy" id="1219028"/>
    <lineage>
        <taxon>Bacteria</taxon>
        <taxon>Bacillati</taxon>
        <taxon>Actinomycetota</taxon>
        <taxon>Actinomycetes</taxon>
        <taxon>Mycobacteriales</taxon>
        <taxon>Nocardiaceae</taxon>
        <taxon>Rhodococcus</taxon>
    </lineage>
</organism>
<evidence type="ECO:0000256" key="3">
    <source>
        <dbReference type="ARBA" id="ARBA00023163"/>
    </source>
</evidence>
<dbReference type="InterPro" id="IPR008920">
    <property type="entry name" value="TF_FadR/GntR_C"/>
</dbReference>
<accession>X0RDQ6</accession>
<dbReference type="GO" id="GO:0003677">
    <property type="term" value="F:DNA binding"/>
    <property type="evidence" value="ECO:0007669"/>
    <property type="project" value="UniProtKB-KW"/>
</dbReference>
<dbReference type="InterPro" id="IPR036388">
    <property type="entry name" value="WH-like_DNA-bd_sf"/>
</dbReference>
<dbReference type="Gene3D" id="1.10.10.10">
    <property type="entry name" value="Winged helix-like DNA-binding domain superfamily/Winged helix DNA-binding domain"/>
    <property type="match status" value="1"/>
</dbReference>
<proteinExistence type="predicted"/>
<keyword evidence="6" id="KW-1185">Reference proteome</keyword>
<dbReference type="OrthoDB" id="3571145at2"/>
<keyword evidence="1" id="KW-0805">Transcription regulation</keyword>
<reference evidence="5 6" key="1">
    <citation type="submission" date="2014-02" db="EMBL/GenBank/DDBJ databases">
        <title>Whole genome shotgun sequence of Rhodococcus wratislaviensis NBRC 100605.</title>
        <authorList>
            <person name="Hosoyama A."/>
            <person name="Tsuchikane K."/>
            <person name="Yoshida I."/>
            <person name="Ohji S."/>
            <person name="Ichikawa N."/>
            <person name="Yamazoe A."/>
            <person name="Fujita N."/>
        </authorList>
    </citation>
    <scope>NUCLEOTIDE SEQUENCE [LARGE SCALE GENOMIC DNA]</scope>
    <source>
        <strain evidence="5 6">NBRC 100605</strain>
    </source>
</reference>
<evidence type="ECO:0000256" key="1">
    <source>
        <dbReference type="ARBA" id="ARBA00023015"/>
    </source>
</evidence>
<evidence type="ECO:0000313" key="6">
    <source>
        <dbReference type="Proteomes" id="UP000019491"/>
    </source>
</evidence>
<dbReference type="Gene3D" id="1.20.120.530">
    <property type="entry name" value="GntR ligand-binding domain-like"/>
    <property type="match status" value="1"/>
</dbReference>
<dbReference type="Pfam" id="PF07729">
    <property type="entry name" value="FCD"/>
    <property type="match status" value="1"/>
</dbReference>
<dbReference type="SUPFAM" id="SSF48008">
    <property type="entry name" value="GntR ligand-binding domain-like"/>
    <property type="match status" value="1"/>
</dbReference>
<dbReference type="SMART" id="SM00345">
    <property type="entry name" value="HTH_GNTR"/>
    <property type="match status" value="1"/>
</dbReference>